<accession>A0A493TZ46</accession>
<protein>
    <submittedName>
        <fullName evidence="2">Uncharacterized protein</fullName>
    </submittedName>
</protein>
<evidence type="ECO:0000313" key="3">
    <source>
        <dbReference type="Proteomes" id="UP000016666"/>
    </source>
</evidence>
<reference evidence="2 3" key="1">
    <citation type="submission" date="2017-10" db="EMBL/GenBank/DDBJ databases">
        <title>A new Pekin duck reference genome.</title>
        <authorList>
            <person name="Hou Z.-C."/>
            <person name="Zhou Z.-K."/>
            <person name="Zhu F."/>
            <person name="Hou S.-S."/>
        </authorList>
    </citation>
    <scope>NUCLEOTIDE SEQUENCE [LARGE SCALE GENOMIC DNA]</scope>
</reference>
<keyword evidence="1" id="KW-0472">Membrane</keyword>
<keyword evidence="3" id="KW-1185">Reference proteome</keyword>
<reference evidence="2" key="3">
    <citation type="submission" date="2025-09" db="UniProtKB">
        <authorList>
            <consortium name="Ensembl"/>
        </authorList>
    </citation>
    <scope>IDENTIFICATION</scope>
</reference>
<dbReference type="Proteomes" id="UP000016666">
    <property type="component" value="Chromosome 3"/>
</dbReference>
<dbReference type="AlphaFoldDB" id="A0A493TZ46"/>
<dbReference type="GeneTree" id="ENSGT00960000192805"/>
<name>A0A493TZ46_ANAPP</name>
<evidence type="ECO:0000256" key="1">
    <source>
        <dbReference type="SAM" id="Phobius"/>
    </source>
</evidence>
<keyword evidence="1" id="KW-0812">Transmembrane</keyword>
<reference evidence="2" key="2">
    <citation type="submission" date="2025-08" db="UniProtKB">
        <authorList>
            <consortium name="Ensembl"/>
        </authorList>
    </citation>
    <scope>IDENTIFICATION</scope>
</reference>
<keyword evidence="1" id="KW-1133">Transmembrane helix</keyword>
<feature type="transmembrane region" description="Helical" evidence="1">
    <location>
        <begin position="80"/>
        <end position="99"/>
    </location>
</feature>
<sequence>LVVETFGPQPLAPVETQCRCLSNYSICWKLLTKLCAPETIFLSHCSLQGRCHLFRRPAGKAGCWLGDSYFGVIPTPIPPFFLWLWTLCWLGGTHGAFIHHQQVVRKSHKLYK</sequence>
<dbReference type="Ensembl" id="ENSAPLT00000043403.1">
    <property type="protein sequence ID" value="ENSAPLP00000030860.1"/>
    <property type="gene ID" value="ENSAPLG00000021552.1"/>
</dbReference>
<proteinExistence type="predicted"/>
<evidence type="ECO:0000313" key="2">
    <source>
        <dbReference type="Ensembl" id="ENSAPLP00000030860.1"/>
    </source>
</evidence>
<organism evidence="2 3">
    <name type="scientific">Anas platyrhynchos platyrhynchos</name>
    <name type="common">Northern mallard</name>
    <dbReference type="NCBI Taxonomy" id="8840"/>
    <lineage>
        <taxon>Eukaryota</taxon>
        <taxon>Metazoa</taxon>
        <taxon>Chordata</taxon>
        <taxon>Craniata</taxon>
        <taxon>Vertebrata</taxon>
        <taxon>Euteleostomi</taxon>
        <taxon>Archelosauria</taxon>
        <taxon>Archosauria</taxon>
        <taxon>Dinosauria</taxon>
        <taxon>Saurischia</taxon>
        <taxon>Theropoda</taxon>
        <taxon>Coelurosauria</taxon>
        <taxon>Aves</taxon>
        <taxon>Neognathae</taxon>
        <taxon>Galloanserae</taxon>
        <taxon>Anseriformes</taxon>
        <taxon>Anatidae</taxon>
        <taxon>Anatinae</taxon>
        <taxon>Anas</taxon>
    </lineage>
</organism>